<feature type="transmembrane region" description="Helical" evidence="13">
    <location>
        <begin position="37"/>
        <end position="56"/>
    </location>
</feature>
<evidence type="ECO:0000256" key="1">
    <source>
        <dbReference type="ARBA" id="ARBA00004651"/>
    </source>
</evidence>
<feature type="transmembrane region" description="Helical" evidence="13">
    <location>
        <begin position="185"/>
        <end position="215"/>
    </location>
</feature>
<feature type="transmembrane region" description="Helical" evidence="13">
    <location>
        <begin position="97"/>
        <end position="122"/>
    </location>
</feature>
<feature type="compositionally biased region" description="Basic and acidic residues" evidence="14">
    <location>
        <begin position="7"/>
        <end position="24"/>
    </location>
</feature>
<dbReference type="InterPro" id="IPR006136">
    <property type="entry name" value="FlhB"/>
</dbReference>
<reference evidence="15 16" key="1">
    <citation type="submission" date="2020-06" db="EMBL/GenBank/DDBJ databases">
        <title>Pseudomonas eucalypticola sp. nov., an endophyte of Eucalyptus dunnii leaves with biocontrol ability of eucalyptus leaf blight.</title>
        <authorList>
            <person name="Liu Y."/>
            <person name="Song Z."/>
            <person name="Zeng H."/>
            <person name="Lu M."/>
            <person name="Wang X."/>
            <person name="Lian X."/>
            <person name="Zhang Q."/>
        </authorList>
    </citation>
    <scope>NUCLEOTIDE SEQUENCE [LARGE SCALE GENOMIC DNA]</scope>
    <source>
        <strain evidence="15 16">NP-1</strain>
    </source>
</reference>
<protein>
    <recommendedName>
        <fullName evidence="3 13">Flagellar biosynthetic protein FlhB</fullName>
    </recommendedName>
</protein>
<name>A0A7D5DA40_9PSED</name>
<dbReference type="RefSeq" id="WP_176572195.1">
    <property type="nucleotide sequence ID" value="NZ_CP056030.1"/>
</dbReference>
<dbReference type="InterPro" id="IPR006135">
    <property type="entry name" value="T3SS_substrate_exporter"/>
</dbReference>
<feature type="transmembrane region" description="Helical" evidence="13">
    <location>
        <begin position="143"/>
        <end position="165"/>
    </location>
</feature>
<evidence type="ECO:0000256" key="8">
    <source>
        <dbReference type="ARBA" id="ARBA00022927"/>
    </source>
</evidence>
<keyword evidence="6 13" id="KW-0812">Transmembrane</keyword>
<evidence type="ECO:0000256" key="14">
    <source>
        <dbReference type="SAM" id="MobiDB-lite"/>
    </source>
</evidence>
<dbReference type="Gene3D" id="3.40.1690.10">
    <property type="entry name" value="secretion proteins EscU"/>
    <property type="match status" value="1"/>
</dbReference>
<dbReference type="GO" id="GO:0009306">
    <property type="term" value="P:protein secretion"/>
    <property type="evidence" value="ECO:0007669"/>
    <property type="project" value="InterPro"/>
</dbReference>
<dbReference type="GO" id="GO:0044780">
    <property type="term" value="P:bacterial-type flagellum assembly"/>
    <property type="evidence" value="ECO:0007669"/>
    <property type="project" value="InterPro"/>
</dbReference>
<dbReference type="AlphaFoldDB" id="A0A7D5DA40"/>
<organism evidence="15 16">
    <name type="scientific">Pseudomonas eucalypticola</name>
    <dbReference type="NCBI Taxonomy" id="2599595"/>
    <lineage>
        <taxon>Bacteria</taxon>
        <taxon>Pseudomonadati</taxon>
        <taxon>Pseudomonadota</taxon>
        <taxon>Gammaproteobacteria</taxon>
        <taxon>Pseudomonadales</taxon>
        <taxon>Pseudomonadaceae</taxon>
        <taxon>Pseudomonas</taxon>
    </lineage>
</organism>
<dbReference type="PANTHER" id="PTHR30531">
    <property type="entry name" value="FLAGELLAR BIOSYNTHETIC PROTEIN FLHB"/>
    <property type="match status" value="1"/>
</dbReference>
<comment type="function">
    <text evidence="12 13">Required for formation of the rod structure in the basal body of the flagellar apparatus. Together with FliI and FliH, may constitute the export apparatus of flagellin.</text>
</comment>
<dbReference type="FunFam" id="3.40.1690.10:FF:000001">
    <property type="entry name" value="Flagellar biosynthetic protein FlhB"/>
    <property type="match status" value="1"/>
</dbReference>
<dbReference type="PANTHER" id="PTHR30531:SF12">
    <property type="entry name" value="FLAGELLAR BIOSYNTHETIC PROTEIN FLHB"/>
    <property type="match status" value="1"/>
</dbReference>
<evidence type="ECO:0000256" key="4">
    <source>
        <dbReference type="ARBA" id="ARBA00022448"/>
    </source>
</evidence>
<keyword evidence="8 13" id="KW-0653">Protein transport</keyword>
<keyword evidence="5 13" id="KW-1003">Cell membrane</keyword>
<dbReference type="EMBL" id="CP056030">
    <property type="protein sequence ID" value="QKZ07299.1"/>
    <property type="molecule type" value="Genomic_DNA"/>
</dbReference>
<keyword evidence="10 13" id="KW-0472">Membrane</keyword>
<comment type="similarity">
    <text evidence="2 13">Belongs to the type III secretion exporter family.</text>
</comment>
<gene>
    <name evidence="13 15" type="primary">flhB</name>
    <name evidence="15" type="ORF">HWQ56_27360</name>
</gene>
<keyword evidence="16" id="KW-1185">Reference proteome</keyword>
<keyword evidence="11 13" id="KW-1006">Bacterial flagellum protein export</keyword>
<evidence type="ECO:0000256" key="11">
    <source>
        <dbReference type="ARBA" id="ARBA00023225"/>
    </source>
</evidence>
<dbReference type="Pfam" id="PF01312">
    <property type="entry name" value="Bac_export_2"/>
    <property type="match status" value="1"/>
</dbReference>
<evidence type="ECO:0000256" key="10">
    <source>
        <dbReference type="ARBA" id="ARBA00023136"/>
    </source>
</evidence>
<evidence type="ECO:0000256" key="7">
    <source>
        <dbReference type="ARBA" id="ARBA00022795"/>
    </source>
</evidence>
<dbReference type="SUPFAM" id="SSF160544">
    <property type="entry name" value="EscU C-terminal domain-like"/>
    <property type="match status" value="1"/>
</dbReference>
<accession>A0A7D5DA40</accession>
<dbReference type="PRINTS" id="PR00950">
    <property type="entry name" value="TYPE3IMSPROT"/>
</dbReference>
<keyword evidence="15" id="KW-0966">Cell projection</keyword>
<dbReference type="Proteomes" id="UP000509568">
    <property type="component" value="Chromosome"/>
</dbReference>
<evidence type="ECO:0000256" key="12">
    <source>
        <dbReference type="ARBA" id="ARBA00025078"/>
    </source>
</evidence>
<evidence type="ECO:0000256" key="13">
    <source>
        <dbReference type="RuleBase" id="RU364091"/>
    </source>
</evidence>
<evidence type="ECO:0000256" key="9">
    <source>
        <dbReference type="ARBA" id="ARBA00022989"/>
    </source>
</evidence>
<evidence type="ECO:0000256" key="6">
    <source>
        <dbReference type="ARBA" id="ARBA00022692"/>
    </source>
</evidence>
<evidence type="ECO:0000313" key="15">
    <source>
        <dbReference type="EMBL" id="QKZ07299.1"/>
    </source>
</evidence>
<keyword evidence="9 13" id="KW-1133">Transmembrane helix</keyword>
<keyword evidence="7 13" id="KW-1005">Bacterial flagellum biogenesis</keyword>
<keyword evidence="15" id="KW-0282">Flagellum</keyword>
<dbReference type="NCBIfam" id="TIGR00328">
    <property type="entry name" value="flhB"/>
    <property type="match status" value="1"/>
</dbReference>
<evidence type="ECO:0000256" key="2">
    <source>
        <dbReference type="ARBA" id="ARBA00010690"/>
    </source>
</evidence>
<keyword evidence="15" id="KW-0969">Cilium</keyword>
<sequence>MAEDSSNEDKTESASPRKIEKAREQGQVVRSRELNTFVVLLAGVAALWGGGGWFYGQLCQVLEHGLLFERAQAFDTTRMVQAALGLGQLGLLTVMPFLLVLMLAGVAASMLLGGLVITLKALQPNFSRMNPIAGLGRMFSLRALADLGKAVAKALLVGCVAVLFLRGHARLLLDLTGMPVELALATAMGLVAKACALVIGSLVLVVALDVPFQFYTYYQKLRMTREEQRQEHKDTDGDPHIKARIRRQQQLMARSRMMSKVPKADVIVTNPTHYAVALAYQDKMSAPRVIAKGADEVAARIRELGEEHRIPMLEAPALARALYFHVDIDREIPGSLYTAVAEVLAWAMRLKRVSETGGLVPPKPKNLLVPAGMDQPGPAGATAEETPTP</sequence>
<feature type="region of interest" description="Disordered" evidence="14">
    <location>
        <begin position="364"/>
        <end position="389"/>
    </location>
</feature>
<keyword evidence="4 13" id="KW-0813">Transport</keyword>
<dbReference type="GO" id="GO:0005886">
    <property type="term" value="C:plasma membrane"/>
    <property type="evidence" value="ECO:0007669"/>
    <property type="project" value="UniProtKB-SubCell"/>
</dbReference>
<dbReference type="KEGG" id="pez:HWQ56_27360"/>
<evidence type="ECO:0000313" key="16">
    <source>
        <dbReference type="Proteomes" id="UP000509568"/>
    </source>
</evidence>
<feature type="region of interest" description="Disordered" evidence="14">
    <location>
        <begin position="1"/>
        <end position="24"/>
    </location>
</feature>
<comment type="subcellular location">
    <subcellularLocation>
        <location evidence="1">Cell membrane</location>
        <topology evidence="1">Multi-pass membrane protein</topology>
    </subcellularLocation>
</comment>
<dbReference type="InterPro" id="IPR029025">
    <property type="entry name" value="T3SS_substrate_exporter_C"/>
</dbReference>
<proteinExistence type="inferred from homology"/>
<evidence type="ECO:0000256" key="5">
    <source>
        <dbReference type="ARBA" id="ARBA00022475"/>
    </source>
</evidence>
<evidence type="ECO:0000256" key="3">
    <source>
        <dbReference type="ARBA" id="ARBA00021622"/>
    </source>
</evidence>